<dbReference type="CDD" id="cd00241">
    <property type="entry name" value="DOMON_like"/>
    <property type="match status" value="1"/>
</dbReference>
<evidence type="ECO:0000313" key="4">
    <source>
        <dbReference type="Proteomes" id="UP000184240"/>
    </source>
</evidence>
<evidence type="ECO:0000313" key="5">
    <source>
        <dbReference type="Proteomes" id="UP000290037"/>
    </source>
</evidence>
<dbReference type="EMBL" id="FQXT01000003">
    <property type="protein sequence ID" value="SHI05876.1"/>
    <property type="molecule type" value="Genomic_DNA"/>
</dbReference>
<evidence type="ECO:0000313" key="2">
    <source>
        <dbReference type="EMBL" id="RXG30411.1"/>
    </source>
</evidence>
<accession>A0A1M5Y1N3</accession>
<evidence type="ECO:0000259" key="1">
    <source>
        <dbReference type="Pfam" id="PF06452"/>
    </source>
</evidence>
<protein>
    <submittedName>
        <fullName evidence="2">Carbohydrate binding protein with CBM9 domain</fullName>
    </submittedName>
    <submittedName>
        <fullName evidence="3">Carbohydrate family 9 binding domain-like</fullName>
    </submittedName>
</protein>
<reference evidence="4" key="2">
    <citation type="submission" date="2016-11" db="EMBL/GenBank/DDBJ databases">
        <authorList>
            <person name="Varghese N."/>
            <person name="Submissions S."/>
        </authorList>
    </citation>
    <scope>NUCLEOTIDE SEQUENCE [LARGE SCALE GENOMIC DNA]</scope>
    <source>
        <strain evidence="4">DSM 19859</strain>
    </source>
</reference>
<dbReference type="PROSITE" id="PS51257">
    <property type="entry name" value="PROKAR_LIPOPROTEIN"/>
    <property type="match status" value="1"/>
</dbReference>
<reference evidence="3" key="1">
    <citation type="submission" date="2016-11" db="EMBL/GenBank/DDBJ databases">
        <authorList>
            <person name="Jaros S."/>
            <person name="Januszkiewicz K."/>
            <person name="Wedrychowicz H."/>
        </authorList>
    </citation>
    <scope>NUCLEOTIDE SEQUENCE [LARGE SCALE GENOMIC DNA]</scope>
    <source>
        <strain evidence="3">DSM 19859</strain>
    </source>
</reference>
<dbReference type="AlphaFoldDB" id="A0A1M5Y1N3"/>
<gene>
    <name evidence="2" type="ORF">DSM01_1161</name>
    <name evidence="3" type="ORF">SAMN04487999_1868</name>
</gene>
<organism evidence="3 4">
    <name type="scientific">Leeuwenhoekiella palythoae</name>
    <dbReference type="NCBI Taxonomy" id="573501"/>
    <lineage>
        <taxon>Bacteria</taxon>
        <taxon>Pseudomonadati</taxon>
        <taxon>Bacteroidota</taxon>
        <taxon>Flavobacteriia</taxon>
        <taxon>Flavobacteriales</taxon>
        <taxon>Flavobacteriaceae</taxon>
        <taxon>Leeuwenhoekiella</taxon>
    </lineage>
</organism>
<dbReference type="GO" id="GO:0030246">
    <property type="term" value="F:carbohydrate binding"/>
    <property type="evidence" value="ECO:0007669"/>
    <property type="project" value="InterPro"/>
</dbReference>
<dbReference type="GO" id="GO:0004553">
    <property type="term" value="F:hydrolase activity, hydrolyzing O-glycosyl compounds"/>
    <property type="evidence" value="ECO:0007669"/>
    <property type="project" value="InterPro"/>
</dbReference>
<dbReference type="Proteomes" id="UP000290037">
    <property type="component" value="Unassembled WGS sequence"/>
</dbReference>
<dbReference type="EMBL" id="QOVN01000002">
    <property type="protein sequence ID" value="RXG30411.1"/>
    <property type="molecule type" value="Genomic_DNA"/>
</dbReference>
<dbReference type="Proteomes" id="UP000184240">
    <property type="component" value="Unassembled WGS sequence"/>
</dbReference>
<evidence type="ECO:0000313" key="3">
    <source>
        <dbReference type="EMBL" id="SHI05876.1"/>
    </source>
</evidence>
<dbReference type="GO" id="GO:0016052">
    <property type="term" value="P:carbohydrate catabolic process"/>
    <property type="evidence" value="ECO:0007669"/>
    <property type="project" value="InterPro"/>
</dbReference>
<name>A0A1M5Y1N3_9FLAO</name>
<dbReference type="Gene3D" id="2.60.40.1190">
    <property type="match status" value="1"/>
</dbReference>
<dbReference type="RefSeq" id="WP_072982462.1">
    <property type="nucleotide sequence ID" value="NZ_FQXT01000003.1"/>
</dbReference>
<dbReference type="InterPro" id="IPR010502">
    <property type="entry name" value="Carb-bd_dom_fam9"/>
</dbReference>
<feature type="domain" description="Carbohydrate-binding" evidence="1">
    <location>
        <begin position="44"/>
        <end position="224"/>
    </location>
</feature>
<reference evidence="2 5" key="3">
    <citation type="submission" date="2018-07" db="EMBL/GenBank/DDBJ databases">
        <title>Leeuwenhoekiella genomics.</title>
        <authorList>
            <person name="Tahon G."/>
            <person name="Willems A."/>
        </authorList>
    </citation>
    <scope>NUCLEOTIDE SEQUENCE [LARGE SCALE GENOMIC DNA]</scope>
    <source>
        <strain evidence="2 5">LMG 24856</strain>
    </source>
</reference>
<proteinExistence type="predicted"/>
<dbReference type="OrthoDB" id="9786766at2"/>
<dbReference type="STRING" id="573501.SAMN04487999_1868"/>
<dbReference type="Pfam" id="PF06452">
    <property type="entry name" value="CBM9_1"/>
    <property type="match status" value="1"/>
</dbReference>
<dbReference type="SUPFAM" id="SSF49344">
    <property type="entry name" value="CBD9-like"/>
    <property type="match status" value="1"/>
</dbReference>
<keyword evidence="5" id="KW-1185">Reference proteome</keyword>
<sequence length="246" mass="27845">MRILYCFFFLIFIACGKNEGPPPLFQKSENTFTPVQKAIIAPRVDGKPHDPAWQHLEWTQMNNIWSGKASANSTIQYKLTWTPDALYVLLRLENITIQSTFGNPMEHFNSEDHLSVYVDEDNSAGSYESSYNAFNYQISPSNTSVFLDQNKKPRTANHAVYSAVKNYGIISYWELRITYFDSTFNPNAPHEAVSLKPEKLMGFALAFEHADAKATNTVLGSVAIPQDYEGRIDLDAGLFETLKLIQ</sequence>